<dbReference type="PRINTS" id="PR00922">
    <property type="entry name" value="DADACBPTASE3"/>
</dbReference>
<dbReference type="GO" id="GO:0004185">
    <property type="term" value="F:serine-type carboxypeptidase activity"/>
    <property type="evidence" value="ECO:0007669"/>
    <property type="project" value="InterPro"/>
</dbReference>
<dbReference type="AlphaFoldDB" id="A0A6G9Y5K0"/>
<dbReference type="Pfam" id="PF02113">
    <property type="entry name" value="Peptidase_S13"/>
    <property type="match status" value="3"/>
</dbReference>
<keyword evidence="3" id="KW-1133">Transmembrane helix</keyword>
<keyword evidence="4" id="KW-0645">Protease</keyword>
<dbReference type="InterPro" id="IPR000667">
    <property type="entry name" value="Peptidase_S13"/>
</dbReference>
<accession>A0A6G9Y5K0</accession>
<comment type="similarity">
    <text evidence="1">Belongs to the peptidase S13 family.</text>
</comment>
<dbReference type="KEGG" id="nah:F5544_02165"/>
<protein>
    <submittedName>
        <fullName evidence="4">D-alanyl-D-alanine carboxypeptidase</fullName>
    </submittedName>
</protein>
<organism evidence="4 5">
    <name type="scientific">Nocardia arthritidis</name>
    <dbReference type="NCBI Taxonomy" id="228602"/>
    <lineage>
        <taxon>Bacteria</taxon>
        <taxon>Bacillati</taxon>
        <taxon>Actinomycetota</taxon>
        <taxon>Actinomycetes</taxon>
        <taxon>Mycobacteriales</taxon>
        <taxon>Nocardiaceae</taxon>
        <taxon>Nocardia</taxon>
    </lineage>
</organism>
<sequence length="485" mass="49587">MVDGGKKIGGLAARRRRRTWIVLGTAVTLLVAAAAVVLVTTKPWTPEFRHGGLRVAPPPTGTRPLPQIVPAQPAPTAPTQAGILAALGPALGNPDLGSFAGEITDATTGTVLWSQDPARPMVPASTAKVLTSAAALLGLPADHRLSTRVVTGVAPNELVLVGGGDPTLTAQPDGKGYYTNPAKLSDLVAQIRAAGRGVDTIVVDISAYQGPTMAPGWDTVDIAEGSWAPMEPVMLDGGRINPLMDYSPRTNTPALDVGRRLAADLGLDPGKVRIGSAPPGATQIAAVQSATLRDRLHDMMVDSDDVLAEAIGREIAVANGNQASFDGATAALSALLGKAGFDLTGLGMKDNSGLSTEDRIPARLLDRILAVAARPDTMAVSPTGATTPADPAGLTATFAPMLDDLPVAGGTGTLAGRYVDQNRQGAGWVRAKTGTLSIASALVGYVLDADGRVLTFALMSNDRPDTVAKPALDAVVGALRNCGCS</sequence>
<gene>
    <name evidence="4" type="ORF">F5544_02165</name>
</gene>
<reference evidence="4 5" key="1">
    <citation type="journal article" date="2019" name="ACS Chem. Biol.">
        <title>Identification and Mobilization of a Cryptic Antibiotic Biosynthesis Gene Locus from a Human-Pathogenic Nocardia Isolate.</title>
        <authorList>
            <person name="Herisse M."/>
            <person name="Ishida K."/>
            <person name="Porter J.L."/>
            <person name="Howden B."/>
            <person name="Hertweck C."/>
            <person name="Stinear T.P."/>
            <person name="Pidot S.J."/>
        </authorList>
    </citation>
    <scope>NUCLEOTIDE SEQUENCE [LARGE SCALE GENOMIC DNA]</scope>
    <source>
        <strain evidence="4 5">AUSMDU00012717</strain>
    </source>
</reference>
<evidence type="ECO:0000256" key="3">
    <source>
        <dbReference type="SAM" id="Phobius"/>
    </source>
</evidence>
<dbReference type="InterPro" id="IPR012338">
    <property type="entry name" value="Beta-lactam/transpept-like"/>
</dbReference>
<evidence type="ECO:0000313" key="4">
    <source>
        <dbReference type="EMBL" id="QIS08353.1"/>
    </source>
</evidence>
<evidence type="ECO:0000313" key="5">
    <source>
        <dbReference type="Proteomes" id="UP000503540"/>
    </source>
</evidence>
<dbReference type="Gene3D" id="3.40.710.10">
    <property type="entry name" value="DD-peptidase/beta-lactamase superfamily"/>
    <property type="match status" value="2"/>
</dbReference>
<proteinExistence type="inferred from homology"/>
<keyword evidence="5" id="KW-1185">Reference proteome</keyword>
<dbReference type="GO" id="GO:0000270">
    <property type="term" value="P:peptidoglycan metabolic process"/>
    <property type="evidence" value="ECO:0007669"/>
    <property type="project" value="TreeGrafter"/>
</dbReference>
<keyword evidence="4" id="KW-0121">Carboxypeptidase</keyword>
<dbReference type="PANTHER" id="PTHR30023">
    <property type="entry name" value="D-ALANYL-D-ALANINE CARBOXYPEPTIDASE"/>
    <property type="match status" value="1"/>
</dbReference>
<dbReference type="SUPFAM" id="SSF56601">
    <property type="entry name" value="beta-lactamase/transpeptidase-like"/>
    <property type="match status" value="1"/>
</dbReference>
<name>A0A6G9Y5K0_9NOCA</name>
<dbReference type="PANTHER" id="PTHR30023:SF0">
    <property type="entry name" value="PENICILLIN-SENSITIVE CARBOXYPEPTIDASE A"/>
    <property type="match status" value="1"/>
</dbReference>
<keyword evidence="2" id="KW-0378">Hydrolase</keyword>
<keyword evidence="3" id="KW-0812">Transmembrane</keyword>
<keyword evidence="3" id="KW-0472">Membrane</keyword>
<evidence type="ECO:0000256" key="1">
    <source>
        <dbReference type="ARBA" id="ARBA00006096"/>
    </source>
</evidence>
<evidence type="ECO:0000256" key="2">
    <source>
        <dbReference type="ARBA" id="ARBA00022801"/>
    </source>
</evidence>
<dbReference type="EMBL" id="CP046172">
    <property type="protein sequence ID" value="QIS08353.1"/>
    <property type="molecule type" value="Genomic_DNA"/>
</dbReference>
<feature type="transmembrane region" description="Helical" evidence="3">
    <location>
        <begin position="20"/>
        <end position="39"/>
    </location>
</feature>
<dbReference type="Proteomes" id="UP000503540">
    <property type="component" value="Chromosome"/>
</dbReference>
<dbReference type="GO" id="GO:0006508">
    <property type="term" value="P:proteolysis"/>
    <property type="evidence" value="ECO:0007669"/>
    <property type="project" value="InterPro"/>
</dbReference>